<dbReference type="EMBL" id="GU474843">
    <property type="protein sequence ID" value="ADI16660.1"/>
    <property type="molecule type" value="Genomic_DNA"/>
</dbReference>
<sequence>MRAGDLTPQPIFDEVPRFGKGMQRQRRRTSFLFIALLLVHVLSPAAFAQTLEEEPVNETDASLELLQQLKLAPSAQAQHGWIDTGQAASITHLLYRDVALVSPSEWTAETGQQQVEGFHILGHTFPVPSDWFHDLARAGIDCFSFMPPASFHCDVALTTPSALAQLNVLGLAAMDATDKVQTDLARGLLGLDMVAPNPFVNQEGAVVNVVLSGETLPEGLNQRDGIALDSHSGRFATMALTPDNLAWLVQQDEVEWVEPRPFFEIMNSVGIEVMHVDDTWDTTNMANIDASWSGLDGSGIIVTVADTGLDNGVNNSNMHPDFRDHITGILSFPPPVSTCNSLSLSPCGDDAEDLHGHGTHVAGSVLGDGTHSNGDIIGAAPEAHLLVHSIATTHNSEEKLLGIPNDLDDLFKLAWANGSRVHTNSWGSAVAGVYTSSSMQADASARTHDEMVILFAAANEGADADRNGEIDLDSMGSPATAKNVLTVGASENDRSNMSYVWGSTDYGSPISTDRLADNPEGMAAFSSRGPTDDGRLKPDFSAPGTMILSAKSRSTSSVGWLAHNASYTYMGGTSMATPLTAGASALLLEHLMENLGESNPTSALVKAIFTASAHDMAGQYSSTTNGAGEAAPNNHEGWGRINMSQAINTSYLYGHSVTTNADSGWSFNVPSGADDINVALTWTDPASTPAASTNLVNDVDLALKSPSGTWTNVSNNLDNLRGVTLASPAQGTWEVHVLGSNIPTGPQFYALAMTGDYSFTNLTQDADFDGYEDNDDDCNTTAGTSTVDRTGCPDTDGDGYSNPDGSWTVNNGADAFPSETTQWADQDYDGYGDNAAGVQPDACMATAGNSTGDRFGCTDTDGDGFSDPDGSWTTANGADACASVSGASNQDRNGCADQDGDGYSDPDGSWGTTNGADAFPTDDTQWADTDGDGYGDNPPPATTGDACPSTNGDSTHDRFGCTDTDGDGYSDPDSGWTTANGADAFTSDNTQWADGDSDGYGDNASGNSPDACPSQFGTSTELGRLGCADSDNDGYADIDDAFPSESTQWSDTDGDGFGDEPAGFEGDDCPATSGTSTRDRFGCADTDNDGSSDGDANWTAANGADIDPTDATQWSDSDGDGYGDNPTGTNGDACPSTAGNSTADRRGCPDTDGDGYSDPDSGWTVDNGADAYPNDPTRWGDSDGDGYDDGLDDDCPAFFGTSMHDRKGCPDQDGDGYSDPDSGWTTSNGADAFMTDSTQWNDTDGDGYGDNPAGSLPDACTSTYGESWQNGTYGCPDADQDGWSDDQDTHPGDQTQWADSDGDGYGDNPGGTQPDACPTVWGNSTQGNRLGCLDTDGDGWDDTIDALPNLETQWLDQDGDGYGDNATGIQPDACPGEAGTSTVPYGCVDDDGDGYANSTDDFPNDPTRWNDSDGDGYDDVEDACPLISGNSSQDRLGCLDSDGDGFSNPTLPVGNTSGWNVSNGADAFPDEPSQIVDSDGDGYGDNASGFQPDACPTDAGFSSVDRFGCTDEDGDGTSDANDAFLGEPSQWTDSDGDGYGDNPNGTQPDACVATVGTSTLDVYGCPDGDGDGAGDTNDLWPNDSTQWFDSDGDGYGDEVQGTDGDACPNDFGTSTAGSTFGCPDADGDRWADQQDAFPDQRSQYLDSDGDGYGDNATLGAFKPDHWPNDSSRSSAEATMICTPLAIGVDLAASGWFTFTCTVSTTMSSAFAAEVAWQATSNIVGESSEHFLTFTTASGNSQTVTFSGTAAAVGQHQLLLSAAEPGAEYPMDTVTVVIDASDSNAPVEVVDEAEGSLLETVKDNTLMQAALAGMVLFVLMGTLMIRGQSRRHREQERRMMRAAELRQSRGLGELPRRELMTRQTSARQERSNSMFDDFRRKR</sequence>
<dbReference type="Gene3D" id="3.40.50.200">
    <property type="entry name" value="Peptidase S8/S53 domain"/>
    <property type="match status" value="1"/>
</dbReference>
<proteinExistence type="inferred from homology"/>
<dbReference type="GO" id="GO:0005509">
    <property type="term" value="F:calcium ion binding"/>
    <property type="evidence" value="ECO:0007669"/>
    <property type="project" value="InterPro"/>
</dbReference>
<keyword evidence="3 4" id="KW-0720">Serine protease</keyword>
<evidence type="ECO:0000313" key="8">
    <source>
        <dbReference type="EMBL" id="ADI16660.1"/>
    </source>
</evidence>
<feature type="active site" description="Charge relay system" evidence="4">
    <location>
        <position position="574"/>
    </location>
</feature>
<protein>
    <submittedName>
        <fullName evidence="8">Subtilisin-like serine proteases</fullName>
    </submittedName>
</protein>
<feature type="region of interest" description="Disordered" evidence="5">
    <location>
        <begin position="882"/>
        <end position="1336"/>
    </location>
</feature>
<feature type="compositionally biased region" description="Acidic residues" evidence="5">
    <location>
        <begin position="1412"/>
        <end position="1421"/>
    </location>
</feature>
<organism evidence="8">
    <name type="scientific">uncultured Rhodobacterales bacterium HF0010_04M21</name>
    <dbReference type="NCBI Taxonomy" id="710782"/>
    <lineage>
        <taxon>Bacteria</taxon>
        <taxon>Pseudomonadati</taxon>
        <taxon>Pseudomonadota</taxon>
        <taxon>Alphaproteobacteria</taxon>
        <taxon>Rhodobacterales</taxon>
        <taxon>environmental samples</taxon>
    </lineage>
</organism>
<name>E0XQG9_9RHOB</name>
<dbReference type="CDD" id="cd04842">
    <property type="entry name" value="Peptidases_S8_Kp43_protease"/>
    <property type="match status" value="1"/>
</dbReference>
<dbReference type="InterPro" id="IPR034058">
    <property type="entry name" value="TagA/B/C/D_pept_dom"/>
</dbReference>
<dbReference type="PANTHER" id="PTHR43399:SF5">
    <property type="entry name" value="PEPTIDASE S8 FAMILY WITH PROTEASE-ASSOCIATED DOMAIN"/>
    <property type="match status" value="1"/>
</dbReference>
<feature type="active site" description="Charge relay system" evidence="4">
    <location>
        <position position="306"/>
    </location>
</feature>
<feature type="compositionally biased region" description="Polar residues" evidence="5">
    <location>
        <begin position="1860"/>
        <end position="1873"/>
    </location>
</feature>
<dbReference type="InterPro" id="IPR022398">
    <property type="entry name" value="Peptidase_S8_His-AS"/>
</dbReference>
<feature type="compositionally biased region" description="Acidic residues" evidence="5">
    <location>
        <begin position="1182"/>
        <end position="1195"/>
    </location>
</feature>
<dbReference type="Gene3D" id="4.10.1080.10">
    <property type="entry name" value="TSP type-3 repeat"/>
    <property type="match status" value="4"/>
</dbReference>
<feature type="compositionally biased region" description="Acidic residues" evidence="5">
    <location>
        <begin position="1030"/>
        <end position="1042"/>
    </location>
</feature>
<keyword evidence="6" id="KW-0472">Membrane</keyword>
<evidence type="ECO:0000256" key="2">
    <source>
        <dbReference type="ARBA" id="ARBA00022801"/>
    </source>
</evidence>
<evidence type="ECO:0000256" key="6">
    <source>
        <dbReference type="SAM" id="Phobius"/>
    </source>
</evidence>
<evidence type="ECO:0000256" key="4">
    <source>
        <dbReference type="PROSITE-ProRule" id="PRU01240"/>
    </source>
</evidence>
<dbReference type="GO" id="GO:0006508">
    <property type="term" value="P:proteolysis"/>
    <property type="evidence" value="ECO:0007669"/>
    <property type="project" value="UniProtKB-KW"/>
</dbReference>
<reference evidence="8" key="1">
    <citation type="journal article" date="2011" name="Environ. Microbiol.">
        <title>Time-series analyses of Monterey Bay coastal microbial picoplankton using a 'genome proxy' microarray.</title>
        <authorList>
            <person name="Rich V.I."/>
            <person name="Pham V.D."/>
            <person name="Eppley J."/>
            <person name="Shi Y."/>
            <person name="DeLong E.F."/>
        </authorList>
    </citation>
    <scope>NUCLEOTIDE SEQUENCE</scope>
</reference>
<keyword evidence="6" id="KW-0812">Transmembrane</keyword>
<keyword evidence="6" id="KW-1133">Transmembrane helix</keyword>
<dbReference type="Gene3D" id="2.60.120.380">
    <property type="match status" value="1"/>
</dbReference>
<feature type="compositionally biased region" description="Polar residues" evidence="5">
    <location>
        <begin position="1447"/>
        <end position="1463"/>
    </location>
</feature>
<feature type="compositionally biased region" description="Polar residues" evidence="5">
    <location>
        <begin position="1260"/>
        <end position="1272"/>
    </location>
</feature>
<evidence type="ECO:0000256" key="3">
    <source>
        <dbReference type="ARBA" id="ARBA00022825"/>
    </source>
</evidence>
<feature type="domain" description="Peptidase S8/S53" evidence="7">
    <location>
        <begin position="297"/>
        <end position="639"/>
    </location>
</feature>
<dbReference type="PROSITE" id="PS00138">
    <property type="entry name" value="SUBTILASE_SER"/>
    <property type="match status" value="1"/>
</dbReference>
<dbReference type="GO" id="GO:0004252">
    <property type="term" value="F:serine-type endopeptidase activity"/>
    <property type="evidence" value="ECO:0007669"/>
    <property type="project" value="UniProtKB-UniRule"/>
</dbReference>
<dbReference type="PRINTS" id="PR00723">
    <property type="entry name" value="SUBTILISIN"/>
</dbReference>
<dbReference type="InterPro" id="IPR028974">
    <property type="entry name" value="TSP_type-3_rpt"/>
</dbReference>
<feature type="transmembrane region" description="Helical" evidence="6">
    <location>
        <begin position="1805"/>
        <end position="1824"/>
    </location>
</feature>
<evidence type="ECO:0000256" key="1">
    <source>
        <dbReference type="ARBA" id="ARBA00022670"/>
    </source>
</evidence>
<dbReference type="SUPFAM" id="SSF52743">
    <property type="entry name" value="Subtilisin-like"/>
    <property type="match status" value="1"/>
</dbReference>
<feature type="region of interest" description="Disordered" evidence="5">
    <location>
        <begin position="1843"/>
        <end position="1881"/>
    </location>
</feature>
<dbReference type="PROSITE" id="PS51892">
    <property type="entry name" value="SUBTILASE"/>
    <property type="match status" value="1"/>
</dbReference>
<dbReference type="InterPro" id="IPR015500">
    <property type="entry name" value="Peptidase_S8_subtilisin-rel"/>
</dbReference>
<evidence type="ECO:0000259" key="7">
    <source>
        <dbReference type="Pfam" id="PF00082"/>
    </source>
</evidence>
<comment type="similarity">
    <text evidence="4">Belongs to the peptidase S8 family.</text>
</comment>
<dbReference type="Pfam" id="PF00082">
    <property type="entry name" value="Peptidase_S8"/>
    <property type="match status" value="1"/>
</dbReference>
<dbReference type="InterPro" id="IPR051048">
    <property type="entry name" value="Peptidase_S8/S53_subtilisin"/>
</dbReference>
<dbReference type="PROSITE" id="PS00137">
    <property type="entry name" value="SUBTILASE_HIS"/>
    <property type="match status" value="1"/>
</dbReference>
<keyword evidence="1 4" id="KW-0645">Protease</keyword>
<dbReference type="InterPro" id="IPR023828">
    <property type="entry name" value="Peptidase_S8_Ser-AS"/>
</dbReference>
<dbReference type="InterPro" id="IPR036852">
    <property type="entry name" value="Peptidase_S8/S53_dom_sf"/>
</dbReference>
<evidence type="ECO:0000256" key="5">
    <source>
        <dbReference type="SAM" id="MobiDB-lite"/>
    </source>
</evidence>
<feature type="compositionally biased region" description="Polar residues" evidence="5">
    <location>
        <begin position="1223"/>
        <end position="1242"/>
    </location>
</feature>
<feature type="region of interest" description="Disordered" evidence="5">
    <location>
        <begin position="1435"/>
        <end position="1548"/>
    </location>
</feature>
<feature type="active site" description="Charge relay system" evidence="4">
    <location>
        <position position="357"/>
    </location>
</feature>
<feature type="region of interest" description="Disordered" evidence="5">
    <location>
        <begin position="1354"/>
        <end position="1421"/>
    </location>
</feature>
<keyword evidence="2 4" id="KW-0378">Hydrolase</keyword>
<feature type="compositionally biased region" description="Polar residues" evidence="5">
    <location>
        <begin position="975"/>
        <end position="992"/>
    </location>
</feature>
<feature type="region of interest" description="Disordered" evidence="5">
    <location>
        <begin position="780"/>
        <end position="801"/>
    </location>
</feature>
<dbReference type="PANTHER" id="PTHR43399">
    <property type="entry name" value="SUBTILISIN-RELATED"/>
    <property type="match status" value="1"/>
</dbReference>
<dbReference type="InterPro" id="IPR000209">
    <property type="entry name" value="Peptidase_S8/S53_dom"/>
</dbReference>
<accession>E0XQG9</accession>